<dbReference type="Proteomes" id="UP000614287">
    <property type="component" value="Unassembled WGS sequence"/>
</dbReference>
<keyword evidence="1" id="KW-1133">Transmembrane helix</keyword>
<reference evidence="2" key="2">
    <citation type="submission" date="2020-09" db="EMBL/GenBank/DDBJ databases">
        <authorList>
            <person name="Sun Q."/>
            <person name="Kim S."/>
        </authorList>
    </citation>
    <scope>NUCLEOTIDE SEQUENCE</scope>
    <source>
        <strain evidence="2">KCTC 32501</strain>
    </source>
</reference>
<evidence type="ECO:0008006" key="4">
    <source>
        <dbReference type="Google" id="ProtNLM"/>
    </source>
</evidence>
<name>A0A8J3G0X6_9BURK</name>
<feature type="transmembrane region" description="Helical" evidence="1">
    <location>
        <begin position="39"/>
        <end position="60"/>
    </location>
</feature>
<evidence type="ECO:0000313" key="2">
    <source>
        <dbReference type="EMBL" id="GHA77708.1"/>
    </source>
</evidence>
<dbReference type="RefSeq" id="WP_189493666.1">
    <property type="nucleotide sequence ID" value="NZ_BMZG01000010.1"/>
</dbReference>
<feature type="transmembrane region" description="Helical" evidence="1">
    <location>
        <begin position="72"/>
        <end position="91"/>
    </location>
</feature>
<dbReference type="InterPro" id="IPR016768">
    <property type="entry name" value="UCP019883"/>
</dbReference>
<dbReference type="EMBL" id="BMZG01000010">
    <property type="protein sequence ID" value="GHA77708.1"/>
    <property type="molecule type" value="Genomic_DNA"/>
</dbReference>
<keyword evidence="3" id="KW-1185">Reference proteome</keyword>
<keyword evidence="1" id="KW-0812">Transmembrane</keyword>
<dbReference type="PIRSF" id="PIRSF019883">
    <property type="entry name" value="UCP019883"/>
    <property type="match status" value="1"/>
</dbReference>
<proteinExistence type="predicted"/>
<keyword evidence="1" id="KW-0472">Membrane</keyword>
<feature type="transmembrane region" description="Helical" evidence="1">
    <location>
        <begin position="6"/>
        <end position="27"/>
    </location>
</feature>
<accession>A0A8J3G0X6</accession>
<evidence type="ECO:0000256" key="1">
    <source>
        <dbReference type="SAM" id="Phobius"/>
    </source>
</evidence>
<reference evidence="2" key="1">
    <citation type="journal article" date="2014" name="Int. J. Syst. Evol. Microbiol.">
        <title>Complete genome sequence of Corynebacterium casei LMG S-19264T (=DSM 44701T), isolated from a smear-ripened cheese.</title>
        <authorList>
            <consortium name="US DOE Joint Genome Institute (JGI-PGF)"/>
            <person name="Walter F."/>
            <person name="Albersmeier A."/>
            <person name="Kalinowski J."/>
            <person name="Ruckert C."/>
        </authorList>
    </citation>
    <scope>NUCLEOTIDE SEQUENCE</scope>
    <source>
        <strain evidence="2">KCTC 32501</strain>
    </source>
</reference>
<evidence type="ECO:0000313" key="3">
    <source>
        <dbReference type="Proteomes" id="UP000614287"/>
    </source>
</evidence>
<organism evidence="2 3">
    <name type="scientific">Formosimonas limnophila</name>
    <dbReference type="NCBI Taxonomy" id="1384487"/>
    <lineage>
        <taxon>Bacteria</taxon>
        <taxon>Pseudomonadati</taxon>
        <taxon>Pseudomonadota</taxon>
        <taxon>Betaproteobacteria</taxon>
        <taxon>Burkholderiales</taxon>
        <taxon>Burkholderiaceae</taxon>
        <taxon>Formosimonas</taxon>
    </lineage>
</organism>
<comment type="caution">
    <text evidence="2">The sequence shown here is derived from an EMBL/GenBank/DDBJ whole genome shotgun (WGS) entry which is preliminary data.</text>
</comment>
<gene>
    <name evidence="2" type="ORF">GCM10009007_18330</name>
</gene>
<dbReference type="Pfam" id="PF10993">
    <property type="entry name" value="DUF2818"/>
    <property type="match status" value="1"/>
</dbReference>
<sequence>MTVSGWVLLGAGLVLASLPFMGERFFLGLPLLRAARKKPWLHVVEFLLAYGLFVVVGLALEKTLGQIASQGWAFYAATFLLFVVAAFPAFAHRYLWDR</sequence>
<dbReference type="AlphaFoldDB" id="A0A8J3G0X6"/>
<protein>
    <recommendedName>
        <fullName evidence="4">DUF2818 family protein</fullName>
    </recommendedName>
</protein>